<proteinExistence type="inferred from homology"/>
<evidence type="ECO:0000259" key="2">
    <source>
        <dbReference type="SMART" id="SM00854"/>
    </source>
</evidence>
<gene>
    <name evidence="3" type="ORF">SAMN04488541_101130</name>
</gene>
<dbReference type="Gene3D" id="3.60.21.10">
    <property type="match status" value="1"/>
</dbReference>
<feature type="domain" description="Capsule synthesis protein CapA" evidence="2">
    <location>
        <begin position="46"/>
        <end position="295"/>
    </location>
</feature>
<dbReference type="STRING" id="1003.SAMN04488541_101130"/>
<evidence type="ECO:0000313" key="3">
    <source>
        <dbReference type="EMBL" id="SFE96150.1"/>
    </source>
</evidence>
<dbReference type="PANTHER" id="PTHR33393">
    <property type="entry name" value="POLYGLUTAMINE SYNTHESIS ACCESSORY PROTEIN RV0574C-RELATED"/>
    <property type="match status" value="1"/>
</dbReference>
<organism evidence="3 4">
    <name type="scientific">Thermoflexibacter ruber</name>
    <dbReference type="NCBI Taxonomy" id="1003"/>
    <lineage>
        <taxon>Bacteria</taxon>
        <taxon>Pseudomonadati</taxon>
        <taxon>Bacteroidota</taxon>
        <taxon>Cytophagia</taxon>
        <taxon>Cytophagales</taxon>
        <taxon>Thermoflexibacteraceae</taxon>
        <taxon>Thermoflexibacter</taxon>
    </lineage>
</organism>
<dbReference type="InterPro" id="IPR052169">
    <property type="entry name" value="CW_Biosynth-Accessory"/>
</dbReference>
<dbReference type="SMART" id="SM00854">
    <property type="entry name" value="PGA_cap"/>
    <property type="match status" value="1"/>
</dbReference>
<dbReference type="PANTHER" id="PTHR33393:SF12">
    <property type="entry name" value="CAPSULE BIOSYNTHESIS PROTEIN CAPA"/>
    <property type="match status" value="1"/>
</dbReference>
<keyword evidence="4" id="KW-1185">Reference proteome</keyword>
<name>A0A1I2EVB1_9BACT</name>
<dbReference type="Pfam" id="PF09587">
    <property type="entry name" value="PGA_cap"/>
    <property type="match status" value="1"/>
</dbReference>
<dbReference type="InterPro" id="IPR019079">
    <property type="entry name" value="Capsule_synth_CapA"/>
</dbReference>
<comment type="similarity">
    <text evidence="1">Belongs to the CapA family.</text>
</comment>
<dbReference type="Proteomes" id="UP000199513">
    <property type="component" value="Unassembled WGS sequence"/>
</dbReference>
<evidence type="ECO:0000313" key="4">
    <source>
        <dbReference type="Proteomes" id="UP000199513"/>
    </source>
</evidence>
<dbReference type="AlphaFoldDB" id="A0A1I2EVB1"/>
<dbReference type="SUPFAM" id="SSF56300">
    <property type="entry name" value="Metallo-dependent phosphatases"/>
    <property type="match status" value="1"/>
</dbReference>
<dbReference type="EMBL" id="FONY01000011">
    <property type="protein sequence ID" value="SFE96150.1"/>
    <property type="molecule type" value="Genomic_DNA"/>
</dbReference>
<dbReference type="CDD" id="cd07381">
    <property type="entry name" value="MPP_CapA"/>
    <property type="match status" value="1"/>
</dbReference>
<sequence length="436" mass="49670">MFADLMRTTLPIVSLILFFYLIFEPTPYRKAPREKEKTKDSLIYLSITTVGDLMCHSSQYHYAKNEDDTYNFLPVFDLVKDYLSDADFTIANLETVLAGTTKHFSGYPQFNTPNEYADALKRVGFDALFTTNNHSYDQGDNGVLRTLDELKARNIPAIGTFYSQKDRDSVRVFDIKGFKIGILAYTQFSNITVPESKKFLVNHIDSALIAKDIKQARAKGAELILINLHWGAEYQHFPNEYQKKIGSYIASLGADIIFGEHPHVLQPITFLKTGAGASLDSCLLAYSLGNFISAQYKRYTDAGVMLTVRLAKNLKDNKIKIISVEYVPTWVFKGKLDEKMQFKIFPAFLAEAKNYPLTMRNLIPQEFNQLSDEHLQKMKQAGEDSKEILTYYQKNLKNIIWKKPFAQDSIVSLPLNISALPDSVFRKKILLKPQGK</sequence>
<dbReference type="InterPro" id="IPR029052">
    <property type="entry name" value="Metallo-depent_PP-like"/>
</dbReference>
<accession>A0A1I2EVB1</accession>
<evidence type="ECO:0000256" key="1">
    <source>
        <dbReference type="ARBA" id="ARBA00005662"/>
    </source>
</evidence>
<reference evidence="3 4" key="1">
    <citation type="submission" date="2016-10" db="EMBL/GenBank/DDBJ databases">
        <authorList>
            <person name="de Groot N.N."/>
        </authorList>
    </citation>
    <scope>NUCLEOTIDE SEQUENCE [LARGE SCALE GENOMIC DNA]</scope>
    <source>
        <strain>GEY</strain>
        <strain evidence="4">DSM 9560</strain>
    </source>
</reference>
<dbReference type="OrthoDB" id="9810906at2"/>
<protein>
    <submittedName>
        <fullName evidence="3">Poly-gamma-glutamate synthesis protein (Capsule biosynthesis protein)</fullName>
    </submittedName>
</protein>